<accession>A0ACD0NMB5</accession>
<dbReference type="EMBL" id="KZ820634">
    <property type="protein sequence ID" value="PWN46914.1"/>
    <property type="molecule type" value="Genomic_DNA"/>
</dbReference>
<dbReference type="Proteomes" id="UP000245626">
    <property type="component" value="Unassembled WGS sequence"/>
</dbReference>
<keyword evidence="2" id="KW-1185">Reference proteome</keyword>
<evidence type="ECO:0000313" key="1">
    <source>
        <dbReference type="EMBL" id="PWN46914.1"/>
    </source>
</evidence>
<gene>
    <name evidence="1" type="ORF">IE53DRAFT_390947</name>
</gene>
<sequence>MTRTSHFSSEVGIPIYSLNFLSDDLVVYAGGGGAGKSGVTNALVVASIDHASQSLKEVNKLTLSRDEDAPMSMAVNLRRNQIVCGINSTAEMVKQGKNKTLRIFEFNVSNDSPSGQGGDAADQAQAGEGQHEGEKKNGQITAKLELLKAEESLRISDPEHYQKVAVFSVDGKMLAVASTDGKIVLHRYPSLQPVWTPSSGTEEKEIPEADFVNDEICDADFSESGTHIAFTSSSKLGVYSTAAHPFKGSVDQDDSQGDVEGEGSAQAIQTIKNPALGGKGPCSFRAARFGRGDASREKLFTVVNAAPGGGRGPKAKVRKSFVTAWDADSWDLIETRHVSDRPVTAFDVSADGRLLAYGSSDLSIGVLDSRTLRPILKILHAHDFPPTCLRFSPSGETLVSGSADNTLRIIKIPSRQAQLDLIRTSSLFQDRGRLAILLALVLVGLAYWFQLRLSRD</sequence>
<protein>
    <submittedName>
        <fullName evidence="1">WD40 repeat-like protein</fullName>
    </submittedName>
</protein>
<reference evidence="1 2" key="1">
    <citation type="journal article" date="2018" name="Mol. Biol. Evol.">
        <title>Broad Genomic Sampling Reveals a Smut Pathogenic Ancestry of the Fungal Clade Ustilaginomycotina.</title>
        <authorList>
            <person name="Kijpornyongpan T."/>
            <person name="Mondo S.J."/>
            <person name="Barry K."/>
            <person name="Sandor L."/>
            <person name="Lee J."/>
            <person name="Lipzen A."/>
            <person name="Pangilinan J."/>
            <person name="LaButti K."/>
            <person name="Hainaut M."/>
            <person name="Henrissat B."/>
            <person name="Grigoriev I.V."/>
            <person name="Spatafora J.W."/>
            <person name="Aime M.C."/>
        </authorList>
    </citation>
    <scope>NUCLEOTIDE SEQUENCE [LARGE SCALE GENOMIC DNA]</scope>
    <source>
        <strain evidence="1 2">SA 807</strain>
    </source>
</reference>
<proteinExistence type="predicted"/>
<organism evidence="1 2">
    <name type="scientific">Violaceomyces palustris</name>
    <dbReference type="NCBI Taxonomy" id="1673888"/>
    <lineage>
        <taxon>Eukaryota</taxon>
        <taxon>Fungi</taxon>
        <taxon>Dikarya</taxon>
        <taxon>Basidiomycota</taxon>
        <taxon>Ustilaginomycotina</taxon>
        <taxon>Ustilaginomycetes</taxon>
        <taxon>Violaceomycetales</taxon>
        <taxon>Violaceomycetaceae</taxon>
        <taxon>Violaceomyces</taxon>
    </lineage>
</organism>
<name>A0ACD0NMB5_9BASI</name>
<evidence type="ECO:0000313" key="2">
    <source>
        <dbReference type="Proteomes" id="UP000245626"/>
    </source>
</evidence>